<reference evidence="2" key="4">
    <citation type="submission" date="2025-05" db="UniProtKB">
        <authorList>
            <consortium name="EnsemblFungi"/>
        </authorList>
    </citation>
    <scope>IDENTIFICATION</scope>
    <source>
        <strain evidence="2">isolate 1-1 / race 1 (BBBD)</strain>
    </source>
</reference>
<name>A0A180GGV9_PUCT1</name>
<reference evidence="1" key="2">
    <citation type="submission" date="2016-05" db="EMBL/GenBank/DDBJ databases">
        <title>Comparative analysis highlights variable genome content of wheat rusts and divergence of the mating loci.</title>
        <authorList>
            <person name="Cuomo C.A."/>
            <person name="Bakkeren G."/>
            <person name="Szabo L."/>
            <person name="Khalil H."/>
            <person name="Joly D."/>
            <person name="Goldberg J."/>
            <person name="Young S."/>
            <person name="Zeng Q."/>
            <person name="Fellers J."/>
        </authorList>
    </citation>
    <scope>NUCLEOTIDE SEQUENCE [LARGE SCALE GENOMIC DNA]</scope>
    <source>
        <strain evidence="1">1-1 BBBD Race 1</strain>
    </source>
</reference>
<dbReference type="EnsemblFungi" id="PTTG_01037-t43_1">
    <property type="protein sequence ID" value="PTTG_01037-t43_1-p1"/>
    <property type="gene ID" value="PTTG_01037"/>
</dbReference>
<protein>
    <recommendedName>
        <fullName evidence="4">DDE Tnp4 domain-containing protein</fullName>
    </recommendedName>
</protein>
<dbReference type="VEuPathDB" id="FungiDB:PTTG_01037"/>
<dbReference type="AlphaFoldDB" id="A0A180GGV9"/>
<evidence type="ECO:0000313" key="2">
    <source>
        <dbReference type="EnsemblFungi" id="PTTG_01037-t43_1-p1"/>
    </source>
</evidence>
<reference evidence="1" key="1">
    <citation type="submission" date="2009-11" db="EMBL/GenBank/DDBJ databases">
        <authorList>
            <consortium name="The Broad Institute Genome Sequencing Platform"/>
            <person name="Ward D."/>
            <person name="Feldgarden M."/>
            <person name="Earl A."/>
            <person name="Young S.K."/>
            <person name="Zeng Q."/>
            <person name="Koehrsen M."/>
            <person name="Alvarado L."/>
            <person name="Berlin A."/>
            <person name="Bochicchio J."/>
            <person name="Borenstein D."/>
            <person name="Chapman S.B."/>
            <person name="Chen Z."/>
            <person name="Engels R."/>
            <person name="Freedman E."/>
            <person name="Gellesch M."/>
            <person name="Goldberg J."/>
            <person name="Griggs A."/>
            <person name="Gujja S."/>
            <person name="Heilman E."/>
            <person name="Heiman D."/>
            <person name="Hepburn T."/>
            <person name="Howarth C."/>
            <person name="Jen D."/>
            <person name="Larson L."/>
            <person name="Lewis B."/>
            <person name="Mehta T."/>
            <person name="Park D."/>
            <person name="Pearson M."/>
            <person name="Roberts A."/>
            <person name="Saif S."/>
            <person name="Shea T."/>
            <person name="Shenoy N."/>
            <person name="Sisk P."/>
            <person name="Stolte C."/>
            <person name="Sykes S."/>
            <person name="Thomson T."/>
            <person name="Walk T."/>
            <person name="White J."/>
            <person name="Yandava C."/>
            <person name="Izard J."/>
            <person name="Baranova O.V."/>
            <person name="Blanton J.M."/>
            <person name="Tanner A.C."/>
            <person name="Dewhirst F.E."/>
            <person name="Haas B."/>
            <person name="Nusbaum C."/>
            <person name="Birren B."/>
        </authorList>
    </citation>
    <scope>NUCLEOTIDE SEQUENCE [LARGE SCALE GENOMIC DNA]</scope>
    <source>
        <strain evidence="1">1-1 BBBD Race 1</strain>
    </source>
</reference>
<evidence type="ECO:0000313" key="3">
    <source>
        <dbReference type="Proteomes" id="UP000005240"/>
    </source>
</evidence>
<evidence type="ECO:0000313" key="1">
    <source>
        <dbReference type="EMBL" id="OAV91542.1"/>
    </source>
</evidence>
<dbReference type="Proteomes" id="UP000005240">
    <property type="component" value="Unassembled WGS sequence"/>
</dbReference>
<proteinExistence type="predicted"/>
<reference evidence="2 3" key="3">
    <citation type="journal article" date="2017" name="G3 (Bethesda)">
        <title>Comparative analysis highlights variable genome content of wheat rusts and divergence of the mating loci.</title>
        <authorList>
            <person name="Cuomo C.A."/>
            <person name="Bakkeren G."/>
            <person name="Khalil H.B."/>
            <person name="Panwar V."/>
            <person name="Joly D."/>
            <person name="Linning R."/>
            <person name="Sakthikumar S."/>
            <person name="Song X."/>
            <person name="Adiconis X."/>
            <person name="Fan L."/>
            <person name="Goldberg J.M."/>
            <person name="Levin J.Z."/>
            <person name="Young S."/>
            <person name="Zeng Q."/>
            <person name="Anikster Y."/>
            <person name="Bruce M."/>
            <person name="Wang M."/>
            <person name="Yin C."/>
            <person name="McCallum B."/>
            <person name="Szabo L.J."/>
            <person name="Hulbert S."/>
            <person name="Chen X."/>
            <person name="Fellers J.P."/>
        </authorList>
    </citation>
    <scope>NUCLEOTIDE SEQUENCE</scope>
    <source>
        <strain evidence="2">isolate 1-1 / race 1 (BBBD)</strain>
        <strain evidence="3">Isolate 1-1 / race 1 (BBBD)</strain>
    </source>
</reference>
<evidence type="ECO:0008006" key="4">
    <source>
        <dbReference type="Google" id="ProtNLM"/>
    </source>
</evidence>
<sequence length="244" mass="27772">MPRSSKRAESIRNLRQILRLHITQAAFEARYNDSNGESSTIEDSEIEELVMTLISIKKKRYLAERVQLERAPDITKYLFHLDTSRFKQEFRMSQGSFHQLLDLIKNHRIFHNNSNVPQRPVQDQLMVTLRRMGMSGNGSSIGVLARFFRISEGTVILYCSRVVEAILALEGDYVVWPNHNARETIAADIADSTGFKRCVGFIDGTLLPLDEKPSIDPQDYYSQKGSYGLATLVVCDAEKQIITT</sequence>
<accession>A0A180GGV9</accession>
<dbReference type="EMBL" id="ADAS02000079">
    <property type="protein sequence ID" value="OAV91542.1"/>
    <property type="molecule type" value="Genomic_DNA"/>
</dbReference>
<gene>
    <name evidence="1" type="ORF">PTTG_01037</name>
</gene>
<dbReference type="OrthoDB" id="2505664at2759"/>
<keyword evidence="3" id="KW-1185">Reference proteome</keyword>
<organism evidence="1">
    <name type="scientific">Puccinia triticina (isolate 1-1 / race 1 (BBBD))</name>
    <name type="common">Brown leaf rust fungus</name>
    <dbReference type="NCBI Taxonomy" id="630390"/>
    <lineage>
        <taxon>Eukaryota</taxon>
        <taxon>Fungi</taxon>
        <taxon>Dikarya</taxon>
        <taxon>Basidiomycota</taxon>
        <taxon>Pucciniomycotina</taxon>
        <taxon>Pucciniomycetes</taxon>
        <taxon>Pucciniales</taxon>
        <taxon>Pucciniaceae</taxon>
        <taxon>Puccinia</taxon>
    </lineage>
</organism>